<keyword evidence="6" id="KW-0964">Secreted</keyword>
<dbReference type="SUPFAM" id="SSF49785">
    <property type="entry name" value="Galactose-binding domain-like"/>
    <property type="match status" value="2"/>
</dbReference>
<evidence type="ECO:0000256" key="9">
    <source>
        <dbReference type="ARBA" id="ARBA00023180"/>
    </source>
</evidence>
<keyword evidence="9" id="KW-0325">Glycoprotein</keyword>
<dbReference type="PROSITE" id="PS50228">
    <property type="entry name" value="SUEL_LECTIN"/>
    <property type="match status" value="1"/>
</dbReference>
<dbReference type="Gene3D" id="2.60.120.260">
    <property type="entry name" value="Galactose-binding domain-like"/>
    <property type="match status" value="1"/>
</dbReference>
<dbReference type="PROSITE" id="PS01182">
    <property type="entry name" value="GLYCOSYL_HYDROL_F35"/>
    <property type="match status" value="1"/>
</dbReference>
<dbReference type="GO" id="GO:0004565">
    <property type="term" value="F:beta-galactosidase activity"/>
    <property type="evidence" value="ECO:0007669"/>
    <property type="project" value="UniProtKB-EC"/>
</dbReference>
<dbReference type="Gene3D" id="3.20.20.80">
    <property type="entry name" value="Glycosidases"/>
    <property type="match status" value="1"/>
</dbReference>
<dbReference type="Pfam" id="PF24068">
    <property type="entry name" value="TPD1_C"/>
    <property type="match status" value="1"/>
</dbReference>
<name>A0A0N9Q8A9_FRAAN</name>
<accession>A0A0N9Q8A9</accession>
<dbReference type="GO" id="GO:0030246">
    <property type="term" value="F:carbohydrate binding"/>
    <property type="evidence" value="ECO:0007669"/>
    <property type="project" value="InterPro"/>
</dbReference>
<dbReference type="InterPro" id="IPR031330">
    <property type="entry name" value="Gly_Hdrlase_35_cat"/>
</dbReference>
<dbReference type="Pfam" id="PF01301">
    <property type="entry name" value="Glyco_hydro_35"/>
    <property type="match status" value="1"/>
</dbReference>
<organism evidence="15">
    <name type="scientific">Fragaria ananassa</name>
    <name type="common">Strawberry</name>
    <name type="synonym">Fragaria chiloensis x Fragaria virginiana</name>
    <dbReference type="NCBI Taxonomy" id="3747"/>
    <lineage>
        <taxon>Eukaryota</taxon>
        <taxon>Viridiplantae</taxon>
        <taxon>Streptophyta</taxon>
        <taxon>Embryophyta</taxon>
        <taxon>Tracheophyta</taxon>
        <taxon>Spermatophyta</taxon>
        <taxon>Magnoliopsida</taxon>
        <taxon>eudicotyledons</taxon>
        <taxon>Gunneridae</taxon>
        <taxon>Pentapetalae</taxon>
        <taxon>rosids</taxon>
        <taxon>fabids</taxon>
        <taxon>Rosales</taxon>
        <taxon>Rosaceae</taxon>
        <taxon>Rosoideae</taxon>
        <taxon>Potentilleae</taxon>
        <taxon>Fragariinae</taxon>
        <taxon>Fragaria</taxon>
    </lineage>
</organism>
<feature type="chain" id="PRO_5006038714" description="Beta-galactosidase" evidence="13">
    <location>
        <begin position="22"/>
        <end position="909"/>
    </location>
</feature>
<dbReference type="FunFam" id="2.60.120.260:FF:000050">
    <property type="entry name" value="Beta-galactosidase"/>
    <property type="match status" value="1"/>
</dbReference>
<evidence type="ECO:0000256" key="4">
    <source>
        <dbReference type="ARBA" id="ARBA00012756"/>
    </source>
</evidence>
<proteinExistence type="evidence at transcript level"/>
<dbReference type="Pfam" id="PF02140">
    <property type="entry name" value="SUEL_Lectin"/>
    <property type="match status" value="1"/>
</dbReference>
<dbReference type="InterPro" id="IPR041392">
    <property type="entry name" value="GHD"/>
</dbReference>
<evidence type="ECO:0000256" key="1">
    <source>
        <dbReference type="ARBA" id="ARBA00001412"/>
    </source>
</evidence>
<dbReference type="GO" id="GO:0048046">
    <property type="term" value="C:apoplast"/>
    <property type="evidence" value="ECO:0007669"/>
    <property type="project" value="UniProtKB-SubCell"/>
</dbReference>
<comment type="similarity">
    <text evidence="3 12">Belongs to the glycosyl hydrolase 35 family.</text>
</comment>
<evidence type="ECO:0000256" key="5">
    <source>
        <dbReference type="ARBA" id="ARBA00022523"/>
    </source>
</evidence>
<dbReference type="FunFam" id="3.20.20.80:FF:000006">
    <property type="entry name" value="Beta-galactosidase"/>
    <property type="match status" value="1"/>
</dbReference>
<keyword evidence="10 11" id="KW-0326">Glycosidase</keyword>
<dbReference type="InterPro" id="IPR008979">
    <property type="entry name" value="Galactose-bd-like_sf"/>
</dbReference>
<keyword evidence="5" id="KW-0052">Apoplast</keyword>
<dbReference type="AlphaFoldDB" id="A0A0N9Q8A9"/>
<sequence length="909" mass="101018">MVWFILCGFALLFMNPGTSLAGVNNNVMYDGRSLIIDGQHKILFSGSIHYPRSTPQMWPSLIAKAKEGGIDVIQTYVFWNLHEPQKGQFVFNGRSDIVAFMKEVHRQGLYVCLRIGPFIESEWTYGGFPVWLRNIPGIVFRSDNEPYKAEMQRFTAKIVDLMKSNELYASQGGPIILSQIENEYKNVESAFHERGPPYVLWAASMAEGFQTGVPWVMCKQDDAPGAVINACNGMKCGETFAGPNAPNKPAIWTEDWTSQYQVYGDEPYLRRYCLSCCTLYCKERKLCKLLHGGTNFGRTASEFVTTSYYDEAPLDEYGMPNEPKYSHLKELHAAVKLSISPLLAGEQTVVNLGQSQTAYVYKVKSGECAAFLVNNGSKDAIVQFQNSPYQLYPKSISILPDCKSVAFNTGKVSAQHATRSWTPTQKFDSHQNWQEYNEPIPTYDNTSLRQNIIVDQMRTTNDLSDYLWYTFSFQHDSPNPESTLNVQTHGHVLHSFVNGVLVGSGHGVHRNAGFALESKVNLNKGINHVSLLSAMVGLPDNGAYLERRDYGLHSVKIDGKDFSTYAWGYQVGLSGENLQIYTDTSKVQWHRLSSTKHPMTWYKTLFDAPAGNDPVALNLGSMGKGEVWINGQSIGRYWVSFHTPKGTPSQTWYHVPRSFLKPTGNLLVLIEEETGVDPVKISLDRISVAKVCALVSETHLHPVSTWMYQRTSGNLNNTRQNPGRKPTAKLRCPPNSYISKILYASYGNPSGDCKTYAAGSCHSEDSTAVVQKACLGKRRCSVSVSSEKFGDPCPRISKTLLVDAQCDCQPCTEKNLVISQSPTGKLVQNKPEWSLTITNNCICTQMSVKLSCDGFQSVEKIDSSVLSKSGSVCLVKGGQPIYGNSKFSFTYASATSFPFKPLSSQVACS</sequence>
<dbReference type="Gene3D" id="2.60.120.740">
    <property type="match status" value="1"/>
</dbReference>
<evidence type="ECO:0000256" key="11">
    <source>
        <dbReference type="RuleBase" id="RU000675"/>
    </source>
</evidence>
<evidence type="ECO:0000256" key="8">
    <source>
        <dbReference type="ARBA" id="ARBA00022801"/>
    </source>
</evidence>
<evidence type="ECO:0000259" key="14">
    <source>
        <dbReference type="PROSITE" id="PS50228"/>
    </source>
</evidence>
<evidence type="ECO:0000256" key="3">
    <source>
        <dbReference type="ARBA" id="ARBA00009809"/>
    </source>
</evidence>
<comment type="subcellular location">
    <subcellularLocation>
        <location evidence="2">Secreted</location>
        <location evidence="2">Extracellular space</location>
        <location evidence="2">Apoplast</location>
    </subcellularLocation>
</comment>
<protein>
    <recommendedName>
        <fullName evidence="4 11">Beta-galactosidase</fullName>
        <ecNumber evidence="4 11">3.2.1.23</ecNumber>
    </recommendedName>
</protein>
<dbReference type="InterPro" id="IPR019801">
    <property type="entry name" value="Glyco_hydro_35_CS"/>
</dbReference>
<dbReference type="InterPro" id="IPR040361">
    <property type="entry name" value="TPD1"/>
</dbReference>
<comment type="catalytic activity">
    <reaction evidence="1 11">
        <text>Hydrolysis of terminal non-reducing beta-D-galactose residues in beta-D-galactosides.</text>
        <dbReference type="EC" id="3.2.1.23"/>
    </reaction>
</comment>
<dbReference type="InterPro" id="IPR000922">
    <property type="entry name" value="Lectin_gal-bd_dom"/>
</dbReference>
<dbReference type="GO" id="GO:0005975">
    <property type="term" value="P:carbohydrate metabolic process"/>
    <property type="evidence" value="ECO:0007669"/>
    <property type="project" value="InterPro"/>
</dbReference>
<dbReference type="InterPro" id="IPR048913">
    <property type="entry name" value="BetaGal_gal-bd"/>
</dbReference>
<keyword evidence="7 13" id="KW-0732">Signal</keyword>
<evidence type="ECO:0000256" key="13">
    <source>
        <dbReference type="SAM" id="SignalP"/>
    </source>
</evidence>
<evidence type="ECO:0000313" key="15">
    <source>
        <dbReference type="EMBL" id="ALH22329.1"/>
    </source>
</evidence>
<dbReference type="FunFam" id="2.60.120.740:FF:000002">
    <property type="entry name" value="Beta-galactosidase"/>
    <property type="match status" value="1"/>
</dbReference>
<dbReference type="InterPro" id="IPR017853">
    <property type="entry name" value="GH"/>
</dbReference>
<feature type="domain" description="SUEL-type lectin" evidence="14">
    <location>
        <begin position="725"/>
        <end position="807"/>
    </location>
</feature>
<dbReference type="InterPro" id="IPR001944">
    <property type="entry name" value="Glycoside_Hdrlase_35"/>
</dbReference>
<dbReference type="InterPro" id="IPR043159">
    <property type="entry name" value="Lectin_gal-bd_sf"/>
</dbReference>
<evidence type="ECO:0000256" key="6">
    <source>
        <dbReference type="ARBA" id="ARBA00022525"/>
    </source>
</evidence>
<feature type="signal peptide" evidence="13">
    <location>
        <begin position="1"/>
        <end position="21"/>
    </location>
</feature>
<evidence type="ECO:0000256" key="12">
    <source>
        <dbReference type="RuleBase" id="RU003679"/>
    </source>
</evidence>
<dbReference type="PANTHER" id="PTHR23421">
    <property type="entry name" value="BETA-GALACTOSIDASE RELATED"/>
    <property type="match status" value="1"/>
</dbReference>
<dbReference type="EC" id="3.2.1.23" evidence="4 11"/>
<dbReference type="CDD" id="cd22842">
    <property type="entry name" value="Gal_Rha_Lectin_BGal"/>
    <property type="match status" value="1"/>
</dbReference>
<keyword evidence="8 11" id="KW-0378">Hydrolase</keyword>
<dbReference type="PRINTS" id="PR00742">
    <property type="entry name" value="GLHYDRLASE35"/>
</dbReference>
<evidence type="ECO:0000256" key="10">
    <source>
        <dbReference type="ARBA" id="ARBA00023295"/>
    </source>
</evidence>
<dbReference type="Pfam" id="PF17834">
    <property type="entry name" value="GHD"/>
    <property type="match status" value="1"/>
</dbReference>
<evidence type="ECO:0000256" key="2">
    <source>
        <dbReference type="ARBA" id="ARBA00004271"/>
    </source>
</evidence>
<reference evidence="15" key="1">
    <citation type="journal article" date="2015" name="J. Exp. Bot.">
        <title>Antisense down-regulation of the strawberry beta-galactosidase gene FabGal4 increases cell wall galactose levels and reduces fruit softening.</title>
        <authorList>
            <person name="Paniagua C."/>
            <person name="Blanco-Portales R."/>
            <person name="Barcelo-Munoz R."/>
            <person name="Garcia-Gago J.A."/>
            <person name="Waldron K.W."/>
            <person name="Quesada M.A."/>
            <person name="Munoz-Blanco J."/>
            <person name="Mercado J.A."/>
        </authorList>
    </citation>
    <scope>NUCLEOTIDE SEQUENCE</scope>
    <source>
        <tissue evidence="15">Fruit</tissue>
    </source>
</reference>
<dbReference type="Pfam" id="PF21467">
    <property type="entry name" value="BetaGal_gal-bd"/>
    <property type="match status" value="1"/>
</dbReference>
<evidence type="ECO:0000256" key="7">
    <source>
        <dbReference type="ARBA" id="ARBA00022729"/>
    </source>
</evidence>
<dbReference type="SUPFAM" id="SSF51445">
    <property type="entry name" value="(Trans)glycosidases"/>
    <property type="match status" value="1"/>
</dbReference>
<dbReference type="EMBL" id="KR189030">
    <property type="protein sequence ID" value="ALH22329.1"/>
    <property type="molecule type" value="mRNA"/>
</dbReference>